<evidence type="ECO:0000313" key="1">
    <source>
        <dbReference type="EMBL" id="RRT88763.1"/>
    </source>
</evidence>
<sequence>MELLYDKIILDIINSNSFKENLLKINNNYNNLKQENHIRNYILEEINEFLITNNYSSHRAFAEHPRVDGCRVDLSIVDKESPKNPYKIEFKYQFSGDNNNMSNYWKVIKKDFEFRSSDLFILIISNWNKKEKEIFDNQWGISSNLSRYISKNDKWKDNIRNSFNTIENTVLIETEKITLSFPFEIDYYFYILKNK</sequence>
<proteinExistence type="predicted"/>
<organism evidence="1 2">
    <name type="scientific">Empedobacter falsenii</name>
    <dbReference type="NCBI Taxonomy" id="343874"/>
    <lineage>
        <taxon>Bacteria</taxon>
        <taxon>Pseudomonadati</taxon>
        <taxon>Bacteroidota</taxon>
        <taxon>Flavobacteriia</taxon>
        <taxon>Flavobacteriales</taxon>
        <taxon>Weeksellaceae</taxon>
        <taxon>Empedobacter</taxon>
    </lineage>
</organism>
<dbReference type="Proteomes" id="UP000267844">
    <property type="component" value="Unassembled WGS sequence"/>
</dbReference>
<dbReference type="AlphaFoldDB" id="A0A3R8TJV9"/>
<gene>
    <name evidence="1" type="ORF">EGI89_12800</name>
</gene>
<evidence type="ECO:0000313" key="2">
    <source>
        <dbReference type="Proteomes" id="UP000267844"/>
    </source>
</evidence>
<dbReference type="EMBL" id="RHPO01000036">
    <property type="protein sequence ID" value="RRT88763.1"/>
    <property type="molecule type" value="Genomic_DNA"/>
</dbReference>
<dbReference type="RefSeq" id="WP_125350458.1">
    <property type="nucleotide sequence ID" value="NZ_RHPN01000036.1"/>
</dbReference>
<accession>A0A3R8TJV9</accession>
<protein>
    <submittedName>
        <fullName evidence="1">Uncharacterized protein</fullName>
    </submittedName>
</protein>
<name>A0A3R8TJV9_9FLAO</name>
<reference evidence="1 2" key="1">
    <citation type="submission" date="2018-10" db="EMBL/GenBank/DDBJ databases">
        <title>Transmission dynamics of multidrug resistant bacteria on intensive care unit surfaces.</title>
        <authorList>
            <person name="D'Souza A.W."/>
            <person name="Potter R.F."/>
            <person name="Wallace M."/>
            <person name="Shupe A."/>
            <person name="Patel S."/>
            <person name="Sun S."/>
            <person name="Gul D."/>
            <person name="Kwon J.H."/>
            <person name="Andleeb S."/>
            <person name="Burnham C.-A.D."/>
            <person name="Dantas G."/>
        </authorList>
    </citation>
    <scope>NUCLEOTIDE SEQUENCE [LARGE SCALE GENOMIC DNA]</scope>
    <source>
        <strain evidence="1 2">WF_348</strain>
    </source>
</reference>
<comment type="caution">
    <text evidence="1">The sequence shown here is derived from an EMBL/GenBank/DDBJ whole genome shotgun (WGS) entry which is preliminary data.</text>
</comment>